<evidence type="ECO:0000313" key="5">
    <source>
        <dbReference type="Proteomes" id="UP000484885"/>
    </source>
</evidence>
<dbReference type="SUPFAM" id="SSF53474">
    <property type="entry name" value="alpha/beta-Hydrolases"/>
    <property type="match status" value="1"/>
</dbReference>
<dbReference type="InterPro" id="IPR001375">
    <property type="entry name" value="Peptidase_S9_cat"/>
</dbReference>
<organism evidence="4 5">
    <name type="scientific">Wenzhouxiangella limi</name>
    <dbReference type="NCBI Taxonomy" id="2707351"/>
    <lineage>
        <taxon>Bacteria</taxon>
        <taxon>Pseudomonadati</taxon>
        <taxon>Pseudomonadota</taxon>
        <taxon>Gammaproteobacteria</taxon>
        <taxon>Chromatiales</taxon>
        <taxon>Wenzhouxiangellaceae</taxon>
        <taxon>Wenzhouxiangella</taxon>
    </lineage>
</organism>
<keyword evidence="1" id="KW-0378">Hydrolase</keyword>
<dbReference type="Proteomes" id="UP000484885">
    <property type="component" value="Unassembled WGS sequence"/>
</dbReference>
<feature type="domain" description="Peptidase S9 prolyl oligopeptidase catalytic" evidence="3">
    <location>
        <begin position="475"/>
        <end position="657"/>
    </location>
</feature>
<dbReference type="InterPro" id="IPR029058">
    <property type="entry name" value="AB_hydrolase_fold"/>
</dbReference>
<comment type="caution">
    <text evidence="4">The sequence shown here is derived from an EMBL/GenBank/DDBJ whole genome shotgun (WGS) entry which is preliminary data.</text>
</comment>
<evidence type="ECO:0000256" key="1">
    <source>
        <dbReference type="ARBA" id="ARBA00022801"/>
    </source>
</evidence>
<keyword evidence="2" id="KW-0732">Signal</keyword>
<protein>
    <submittedName>
        <fullName evidence="4">S9 family peptidase</fullName>
    </submittedName>
</protein>
<feature type="signal peptide" evidence="2">
    <location>
        <begin position="1"/>
        <end position="22"/>
    </location>
</feature>
<accession>A0A845V047</accession>
<name>A0A845V047_9GAMM</name>
<proteinExistence type="predicted"/>
<gene>
    <name evidence="4" type="ORF">G3I74_07515</name>
</gene>
<dbReference type="EMBL" id="JAAGSC010000040">
    <property type="protein sequence ID" value="NDY95570.1"/>
    <property type="molecule type" value="Genomic_DNA"/>
</dbReference>
<evidence type="ECO:0000259" key="3">
    <source>
        <dbReference type="Pfam" id="PF00326"/>
    </source>
</evidence>
<feature type="chain" id="PRO_5032823282" evidence="2">
    <location>
        <begin position="23"/>
        <end position="676"/>
    </location>
</feature>
<evidence type="ECO:0000256" key="2">
    <source>
        <dbReference type="SAM" id="SignalP"/>
    </source>
</evidence>
<dbReference type="GO" id="GO:0006508">
    <property type="term" value="P:proteolysis"/>
    <property type="evidence" value="ECO:0007669"/>
    <property type="project" value="InterPro"/>
</dbReference>
<dbReference type="RefSeq" id="WP_164210971.1">
    <property type="nucleotide sequence ID" value="NZ_JAAGSC010000040.1"/>
</dbReference>
<dbReference type="PANTHER" id="PTHR42776">
    <property type="entry name" value="SERINE PEPTIDASE S9 FAMILY MEMBER"/>
    <property type="match status" value="1"/>
</dbReference>
<reference evidence="4 5" key="1">
    <citation type="submission" date="2020-02" db="EMBL/GenBank/DDBJ databases">
        <authorList>
            <person name="Zhang X.-Y."/>
        </authorList>
    </citation>
    <scope>NUCLEOTIDE SEQUENCE [LARGE SCALE GENOMIC DNA]</scope>
    <source>
        <strain evidence="4 5">C33</strain>
    </source>
</reference>
<dbReference type="GO" id="GO:0004252">
    <property type="term" value="F:serine-type endopeptidase activity"/>
    <property type="evidence" value="ECO:0007669"/>
    <property type="project" value="TreeGrafter"/>
</dbReference>
<keyword evidence="5" id="KW-1185">Reference proteome</keyword>
<dbReference type="AlphaFoldDB" id="A0A845V047"/>
<evidence type="ECO:0000313" key="4">
    <source>
        <dbReference type="EMBL" id="NDY95570.1"/>
    </source>
</evidence>
<dbReference type="PANTHER" id="PTHR42776:SF27">
    <property type="entry name" value="DIPEPTIDYL PEPTIDASE FAMILY MEMBER 6"/>
    <property type="match status" value="1"/>
</dbReference>
<dbReference type="Pfam" id="PF00326">
    <property type="entry name" value="Peptidase_S9"/>
    <property type="match status" value="1"/>
</dbReference>
<sequence length="676" mass="74700">MIRSLFSTVAWGGLFTLMPAFAQADPIPIESFAKVPEIQSVSMSADGKNLVALIAAPGSDNEDTALATWDLNDLERGPVITPSGDRMKFIGANALKADRLLVFGRQEWTGRLGGCGEGRATGAEATFVVKPYLTDVEHSDFNEAFADNTRRIGVSKDTQRCLEIAGSASLVNSLPLDPENVIISQLNSLTFESNFYLYNVRTGDTEMLLSAGGRATPGLFNPRNGELLTRTQIEPDGNNEFQQHVLIRDPDSGEFEIHEPLSRPLSERYTVNITGMDEETGKFYVLNDLFSDRVEAWMYDPATREFDDEPLVAHPEFNIGSIILGNQPSNFNQILGFTIAGGRFETVYTDPQMAGIQQGLENAFQGQNVSIDGYNDDMSRVLFTTSSHRHPATYHLLIDRQQVMTLGNQRPWIDPDQIGEQRWVTYEARDGLKIPAILDLPAGWSEEDGPLPTVINPHGGPWARDAMGWDASGWVPFLTSRGYAVLRPQYRGSAGLGRELWLAGDNQWGLAMQDDKDDGAAWLVEQGIADPERIAMFGYSYGGFAAVAATVRENSPYQCAIAGAPVADLSRLGNTWSDNRLQRILQGRTVSGLDPMRVTEQANIPILLYVGDRDVRTPSWHASNFHSGVRDKVSSELVIIEDMPHSLPWYPRHHRETLSLIERYLASDCGLKNASS</sequence>
<dbReference type="Gene3D" id="3.40.50.1820">
    <property type="entry name" value="alpha/beta hydrolase"/>
    <property type="match status" value="1"/>
</dbReference>